<evidence type="ECO:0000313" key="1">
    <source>
        <dbReference type="EMBL" id="KAJ0085623.1"/>
    </source>
</evidence>
<dbReference type="EMBL" id="CM047906">
    <property type="protein sequence ID" value="KAJ0085623.1"/>
    <property type="molecule type" value="Genomic_DNA"/>
</dbReference>
<keyword evidence="2" id="KW-1185">Reference proteome</keyword>
<accession>A0ACC1AEF4</accession>
<comment type="caution">
    <text evidence="1">The sequence shown here is derived from an EMBL/GenBank/DDBJ whole genome shotgun (WGS) entry which is preliminary data.</text>
</comment>
<gene>
    <name evidence="1" type="ORF">Patl1_08240</name>
</gene>
<proteinExistence type="predicted"/>
<evidence type="ECO:0000313" key="2">
    <source>
        <dbReference type="Proteomes" id="UP001164250"/>
    </source>
</evidence>
<organism evidence="1 2">
    <name type="scientific">Pistacia atlantica</name>
    <dbReference type="NCBI Taxonomy" id="434234"/>
    <lineage>
        <taxon>Eukaryota</taxon>
        <taxon>Viridiplantae</taxon>
        <taxon>Streptophyta</taxon>
        <taxon>Embryophyta</taxon>
        <taxon>Tracheophyta</taxon>
        <taxon>Spermatophyta</taxon>
        <taxon>Magnoliopsida</taxon>
        <taxon>eudicotyledons</taxon>
        <taxon>Gunneridae</taxon>
        <taxon>Pentapetalae</taxon>
        <taxon>rosids</taxon>
        <taxon>malvids</taxon>
        <taxon>Sapindales</taxon>
        <taxon>Anacardiaceae</taxon>
        <taxon>Pistacia</taxon>
    </lineage>
</organism>
<reference evidence="2" key="1">
    <citation type="journal article" date="2023" name="G3 (Bethesda)">
        <title>Genome assembly and association tests identify interacting loci associated with vigor, precocity, and sex in interspecific pistachio rootstocks.</title>
        <authorList>
            <person name="Palmer W."/>
            <person name="Jacygrad E."/>
            <person name="Sagayaradj S."/>
            <person name="Cavanaugh K."/>
            <person name="Han R."/>
            <person name="Bertier L."/>
            <person name="Beede B."/>
            <person name="Kafkas S."/>
            <person name="Golino D."/>
            <person name="Preece J."/>
            <person name="Michelmore R."/>
        </authorList>
    </citation>
    <scope>NUCLEOTIDE SEQUENCE [LARGE SCALE GENOMIC DNA]</scope>
</reference>
<name>A0ACC1AEF4_9ROSI</name>
<protein>
    <submittedName>
        <fullName evidence="1">Uncharacterized protein</fullName>
    </submittedName>
</protein>
<dbReference type="Proteomes" id="UP001164250">
    <property type="component" value="Chromosome 10"/>
</dbReference>
<sequence length="89" mass="10299">MGGKFVESKEFREPERGVWIWRAKPLTNDDFRVFTRLGALEFENWRYFETLEFDVVKGGKSGEFKGYFGQSGLFESGTPSLGFVMNMQP</sequence>